<protein>
    <submittedName>
        <fullName evidence="3">Flavin reductase</fullName>
    </submittedName>
</protein>
<dbReference type="InterPro" id="IPR002563">
    <property type="entry name" value="Flavin_Rdtase-like_dom"/>
</dbReference>
<dbReference type="GO" id="GO:0010181">
    <property type="term" value="F:FMN binding"/>
    <property type="evidence" value="ECO:0007669"/>
    <property type="project" value="InterPro"/>
</dbReference>
<feature type="domain" description="Flavin reductase like" evidence="2">
    <location>
        <begin position="45"/>
        <end position="195"/>
    </location>
</feature>
<name>A0A2U2DW65_9HYPH</name>
<reference evidence="3 4" key="1">
    <citation type="submission" date="2018-05" db="EMBL/GenBank/DDBJ databases">
        <title>The draft genome of strain NS-104.</title>
        <authorList>
            <person name="Hang P."/>
            <person name="Jiang J."/>
        </authorList>
    </citation>
    <scope>NUCLEOTIDE SEQUENCE [LARGE SCALE GENOMIC DNA]</scope>
    <source>
        <strain evidence="3 4">NS-104</strain>
    </source>
</reference>
<evidence type="ECO:0000313" key="4">
    <source>
        <dbReference type="Proteomes" id="UP000245252"/>
    </source>
</evidence>
<accession>A0A2U2DW65</accession>
<comment type="caution">
    <text evidence="3">The sequence shown here is derived from an EMBL/GenBank/DDBJ whole genome shotgun (WGS) entry which is preliminary data.</text>
</comment>
<organism evidence="3 4">
    <name type="scientific">Metarhizobium album</name>
    <dbReference type="NCBI Taxonomy" id="2182425"/>
    <lineage>
        <taxon>Bacteria</taxon>
        <taxon>Pseudomonadati</taxon>
        <taxon>Pseudomonadota</taxon>
        <taxon>Alphaproteobacteria</taxon>
        <taxon>Hyphomicrobiales</taxon>
        <taxon>Rhizobiaceae</taxon>
        <taxon>Metarhizobium</taxon>
    </lineage>
</organism>
<dbReference type="GO" id="GO:0006208">
    <property type="term" value="P:pyrimidine nucleobase catabolic process"/>
    <property type="evidence" value="ECO:0007669"/>
    <property type="project" value="TreeGrafter"/>
</dbReference>
<dbReference type="OrthoDB" id="9792858at2"/>
<keyword evidence="1" id="KW-0560">Oxidoreductase</keyword>
<dbReference type="EMBL" id="QFBC01000002">
    <property type="protein sequence ID" value="PWE57557.1"/>
    <property type="molecule type" value="Genomic_DNA"/>
</dbReference>
<gene>
    <name evidence="3" type="ORF">DEM27_08085</name>
</gene>
<dbReference type="Gene3D" id="2.30.110.10">
    <property type="entry name" value="Electron Transport, Fmn-binding Protein, Chain A"/>
    <property type="match status" value="1"/>
</dbReference>
<dbReference type="PANTHER" id="PTHR30466:SF1">
    <property type="entry name" value="FMN REDUCTASE (NADH) RUTF"/>
    <property type="match status" value="1"/>
</dbReference>
<evidence type="ECO:0000259" key="2">
    <source>
        <dbReference type="SMART" id="SM00903"/>
    </source>
</evidence>
<dbReference type="Proteomes" id="UP000245252">
    <property type="component" value="Unassembled WGS sequence"/>
</dbReference>
<evidence type="ECO:0000256" key="1">
    <source>
        <dbReference type="ARBA" id="ARBA00023002"/>
    </source>
</evidence>
<proteinExistence type="predicted"/>
<evidence type="ECO:0000313" key="3">
    <source>
        <dbReference type="EMBL" id="PWE57557.1"/>
    </source>
</evidence>
<dbReference type="Pfam" id="PF01613">
    <property type="entry name" value="Flavin_Reduct"/>
    <property type="match status" value="1"/>
</dbReference>
<dbReference type="AlphaFoldDB" id="A0A2U2DW65"/>
<dbReference type="PANTHER" id="PTHR30466">
    <property type="entry name" value="FLAVIN REDUCTASE"/>
    <property type="match status" value="1"/>
</dbReference>
<dbReference type="GO" id="GO:0042602">
    <property type="term" value="F:riboflavin reductase (NADPH) activity"/>
    <property type="evidence" value="ECO:0007669"/>
    <property type="project" value="TreeGrafter"/>
</dbReference>
<dbReference type="InterPro" id="IPR012349">
    <property type="entry name" value="Split_barrel_FMN-bd"/>
</dbReference>
<dbReference type="SMART" id="SM00903">
    <property type="entry name" value="Flavin_Reduct"/>
    <property type="match status" value="1"/>
</dbReference>
<sequence length="203" mass="21629">MPSPPAGKASSMNFARKCLTWNCNVSSIWGSTMTSDLRMQFLEGMSRAATFVAVATTDGDAGRFGVTVSSLTSVSADGDAPSLLVCLHHLSPAASAILTNGTFCANLLHEDQREISDLFAGRLAVADHTERFARAAWSHGPQGQPMLDGATASFECEVATSMPWETHHIIVGRVTSVRLSESPAALLYGQRAYRRAVQLGSTI</sequence>
<keyword evidence="4" id="KW-1185">Reference proteome</keyword>
<dbReference type="InterPro" id="IPR050268">
    <property type="entry name" value="NADH-dep_flavin_reductase"/>
</dbReference>
<dbReference type="SUPFAM" id="SSF50475">
    <property type="entry name" value="FMN-binding split barrel"/>
    <property type="match status" value="1"/>
</dbReference>